<dbReference type="FunFam" id="2.10.220.10:FF:000001">
    <property type="entry name" value="Receptor protein-tyrosine kinase"/>
    <property type="match status" value="1"/>
</dbReference>
<feature type="compositionally biased region" description="Gly residues" evidence="19">
    <location>
        <begin position="1097"/>
        <end position="1107"/>
    </location>
</feature>
<dbReference type="InterPro" id="IPR000719">
    <property type="entry name" value="Prot_kinase_dom"/>
</dbReference>
<evidence type="ECO:0000256" key="18">
    <source>
        <dbReference type="PIRSR" id="PIRSR000619-2"/>
    </source>
</evidence>
<keyword evidence="13" id="KW-1015">Disulfide bond</keyword>
<keyword evidence="3" id="KW-0597">Phosphoprotein</keyword>
<dbReference type="FunFam" id="2.10.220.10:FF:000008">
    <property type="entry name" value="Receptor protein-tyrosine kinase"/>
    <property type="match status" value="1"/>
</dbReference>
<keyword evidence="11 17" id="KW-0472">Membrane</keyword>
<keyword evidence="12 17" id="KW-0829">Tyrosine-protein kinase</keyword>
<proteinExistence type="inferred from homology"/>
<dbReference type="PANTHER" id="PTHR24416:SF88">
    <property type="entry name" value="RECEPTOR TYROSINE-PROTEIN KINASE ERBB-3"/>
    <property type="match status" value="1"/>
</dbReference>
<evidence type="ECO:0000256" key="8">
    <source>
        <dbReference type="ARBA" id="ARBA00022777"/>
    </source>
</evidence>
<dbReference type="Ensembl" id="ENSAPLT00020020777.1">
    <property type="protein sequence ID" value="ENSAPLP00020019220.1"/>
    <property type="gene ID" value="ENSAPLG00020013649.1"/>
</dbReference>
<dbReference type="InterPro" id="IPR001245">
    <property type="entry name" value="Ser-Thr/Tyr_kinase_cat_dom"/>
</dbReference>
<dbReference type="Pfam" id="PF00757">
    <property type="entry name" value="Furin-like"/>
    <property type="match status" value="1"/>
</dbReference>
<feature type="binding site" evidence="18">
    <location>
        <begin position="687"/>
        <end position="695"/>
    </location>
    <ligand>
        <name>ATP</name>
        <dbReference type="ChEBI" id="CHEBI:30616"/>
    </ligand>
</feature>
<dbReference type="InterPro" id="IPR011009">
    <property type="entry name" value="Kinase-like_dom_sf"/>
</dbReference>
<comment type="subcellular location">
    <subcellularLocation>
        <location evidence="1">Membrane</location>
        <topology evidence="1">Single-pass type I membrane protein</topology>
    </subcellularLocation>
</comment>
<dbReference type="SMART" id="SM00261">
    <property type="entry name" value="FU"/>
    <property type="match status" value="3"/>
</dbReference>
<feature type="compositionally biased region" description="Pro residues" evidence="19">
    <location>
        <begin position="1040"/>
        <end position="1066"/>
    </location>
</feature>
<dbReference type="SUPFAM" id="SSF57184">
    <property type="entry name" value="Growth factor receptor domain"/>
    <property type="match status" value="2"/>
</dbReference>
<dbReference type="InterPro" id="IPR006212">
    <property type="entry name" value="Furin_repeat"/>
</dbReference>
<feature type="compositionally biased region" description="Low complexity" evidence="19">
    <location>
        <begin position="947"/>
        <end position="960"/>
    </location>
</feature>
<dbReference type="GO" id="GO:0022008">
    <property type="term" value="P:neurogenesis"/>
    <property type="evidence" value="ECO:0007669"/>
    <property type="project" value="TreeGrafter"/>
</dbReference>
<evidence type="ECO:0000256" key="16">
    <source>
        <dbReference type="ARBA" id="ARBA00051243"/>
    </source>
</evidence>
<dbReference type="EC" id="2.7.10.1" evidence="2 17"/>
<dbReference type="GO" id="GO:0009925">
    <property type="term" value="C:basal plasma membrane"/>
    <property type="evidence" value="ECO:0007669"/>
    <property type="project" value="TreeGrafter"/>
</dbReference>
<dbReference type="Pfam" id="PF01030">
    <property type="entry name" value="Recep_L_domain"/>
    <property type="match status" value="2"/>
</dbReference>
<evidence type="ECO:0000256" key="13">
    <source>
        <dbReference type="ARBA" id="ARBA00023157"/>
    </source>
</evidence>
<comment type="similarity">
    <text evidence="17">Belongs to the protein kinase superfamily. Tyr protein kinase family. EGF receptor subfamily.</text>
</comment>
<feature type="compositionally biased region" description="Low complexity" evidence="19">
    <location>
        <begin position="623"/>
        <end position="640"/>
    </location>
</feature>
<dbReference type="GO" id="GO:0007169">
    <property type="term" value="P:cell surface receptor protein tyrosine kinase signaling pathway"/>
    <property type="evidence" value="ECO:0007669"/>
    <property type="project" value="UniProtKB-UniRule"/>
</dbReference>
<dbReference type="InterPro" id="IPR032778">
    <property type="entry name" value="GF_recep_IV"/>
</dbReference>
<dbReference type="Gene3D" id="6.10.250.2930">
    <property type="match status" value="1"/>
</dbReference>
<evidence type="ECO:0000256" key="11">
    <source>
        <dbReference type="ARBA" id="ARBA00023136"/>
    </source>
</evidence>
<dbReference type="PANTHER" id="PTHR24416">
    <property type="entry name" value="TYROSINE-PROTEIN KINASE RECEPTOR"/>
    <property type="match status" value="1"/>
</dbReference>
<evidence type="ECO:0000256" key="3">
    <source>
        <dbReference type="ARBA" id="ARBA00022553"/>
    </source>
</evidence>
<keyword evidence="5" id="KW-0812">Transmembrane</keyword>
<evidence type="ECO:0000256" key="19">
    <source>
        <dbReference type="SAM" id="MobiDB-lite"/>
    </source>
</evidence>
<dbReference type="Gene3D" id="3.80.20.20">
    <property type="entry name" value="Receptor L-domain"/>
    <property type="match status" value="2"/>
</dbReference>
<dbReference type="PRINTS" id="PR00109">
    <property type="entry name" value="TYRKINASE"/>
</dbReference>
<evidence type="ECO:0000256" key="2">
    <source>
        <dbReference type="ARBA" id="ARBA00011902"/>
    </source>
</evidence>
<dbReference type="InterPro" id="IPR000494">
    <property type="entry name" value="Rcpt_L-dom"/>
</dbReference>
<sequence>MWPAPGGSVASTRVDVASSWGHRGVPGAARPSPWDTQMSPSAVCAGTLNGLSVTGDAQHQYQTLHKMYNNCEIVMGNLEIVLIDHTQDLSFLQTIREVTGYILIAMNVFASLPLQNLRVIRGTQFYEEKYALFVLLNYNPNTTHALRQLGLNQLTEILAGGVYIEKNEQLCHVDTVEWKDIMRDTRLEPVVGDNGRACAPCHESCGGHCWGPGPEDCQKLTKTICAPQCNGRCFGRAPNECCHEECAGGCTGPRQTHCFVRGGCVAVRPSPLIYNKLTFQLEPNPDTKYQYGGICVRSCPHNFVVDQSSCVRACPNDKMEVEKNGLKMCEPCSGLCPKGTGRGLKYQTVDSSNIDTFVNCTKILGNLDFLITGLEGDPWRNISALDPEKLNVFRTVREITGYLNIQSWPKHMHNFSVFSNLVTIGGRSLYNRGFSLLIMKNENVTSLGLRSLREVSAGRVYITENRRLCYLHTVQWAALSRRRADLDIKNNKPRSKCQQEGKVCDPLCSADGCWGPGPRAVPVLPALQPPRGLRGLLPLHRGVRSSRGWGPQHFLTPHPPTPQGADTCTRCAHYRDGPHCVESCPEGILGERGPIYKYPDASRECRPCHENCTRGCVGAWGAGSSSPAPASSSPCSTGAGKKIQKKRAMRRYLERGESLEPLDPSEKANKVLARIFKETELKRLKVLGSGVFGTVHKGIWIPDGDSIKIPVSIKVIQDWSGQHLDHAYIVRLLGICPGPQLQLVTQLLPLGSLLDYVRKNRDGISPQLLLNWCVQVAKGMYYLEEHRMVHRNLAARNVLLKSPSQAQVADFGIADLLYPDDKKYFYNEVKTPIKWMALESIHFGKYTHQSDVWSYGVTLWEMMTFGAEPYAGIRLAEVPDLLEKGERLSQPQICTIDVYMVMVKCWMIDENIRPTFKELANEFTRMARDPPRYLVIKVSADPPPDLPQLSSRGPSRPRPAAGERGRAALPSPPPSATRSWTRWRRWTPPGAPHPKCPQWGPAALGLGLGVLPHGPPSSPIFFLTPLGPQPHFCSGGGGPNPLPRPPAPSSVPAPPPCPLAEPQPAEPPRRVHPHEPAQPGQQPPGTGGGQRGDHGGGKGVTMGGVRG</sequence>
<evidence type="ECO:0000256" key="6">
    <source>
        <dbReference type="ARBA" id="ARBA00022729"/>
    </source>
</evidence>
<evidence type="ECO:0000256" key="12">
    <source>
        <dbReference type="ARBA" id="ARBA00023137"/>
    </source>
</evidence>
<dbReference type="FunFam" id="3.80.20.20:FF:000004">
    <property type="entry name" value="Receptor protein-tyrosine kinase"/>
    <property type="match status" value="1"/>
</dbReference>
<evidence type="ECO:0000256" key="5">
    <source>
        <dbReference type="ARBA" id="ARBA00022692"/>
    </source>
</evidence>
<feature type="binding site" evidence="18">
    <location>
        <position position="714"/>
    </location>
    <ligand>
        <name>ATP</name>
        <dbReference type="ChEBI" id="CHEBI:30616"/>
    </ligand>
</feature>
<dbReference type="Gene3D" id="1.10.510.10">
    <property type="entry name" value="Transferase(Phosphotransferase) domain 1"/>
    <property type="match status" value="1"/>
</dbReference>
<dbReference type="Pfam" id="PF07714">
    <property type="entry name" value="PK_Tyr_Ser-Thr"/>
    <property type="match status" value="1"/>
</dbReference>
<dbReference type="SUPFAM" id="SSF56112">
    <property type="entry name" value="Protein kinase-like (PK-like)"/>
    <property type="match status" value="1"/>
</dbReference>
<dbReference type="PROSITE" id="PS50011">
    <property type="entry name" value="PROTEIN_KINASE_DOM"/>
    <property type="match status" value="1"/>
</dbReference>
<dbReference type="GO" id="GO:0038131">
    <property type="term" value="F:neuregulin receptor activity"/>
    <property type="evidence" value="ECO:0007669"/>
    <property type="project" value="TreeGrafter"/>
</dbReference>
<keyword evidence="9 17" id="KW-0067">ATP-binding</keyword>
<evidence type="ECO:0000256" key="10">
    <source>
        <dbReference type="ARBA" id="ARBA00022989"/>
    </source>
</evidence>
<reference evidence="21" key="1">
    <citation type="submission" date="2019-08" db="EMBL/GenBank/DDBJ databases">
        <title>Three high-quality genomes provides insights into domestication of ducks.</title>
        <authorList>
            <person name="Hou Z.C."/>
            <person name="Zhu F."/>
            <person name="Yin Z.T."/>
            <person name="Zhang F."/>
        </authorList>
    </citation>
    <scope>NUCLEOTIDE SEQUENCE [LARGE SCALE GENOMIC DNA]</scope>
</reference>
<dbReference type="Gene3D" id="2.10.220.10">
    <property type="entry name" value="Hormone Receptor, Insulin-like Growth Factor Receptor 1, Chain A, domain 2"/>
    <property type="match status" value="2"/>
</dbReference>
<dbReference type="GO" id="GO:0004714">
    <property type="term" value="F:transmembrane receptor protein tyrosine kinase activity"/>
    <property type="evidence" value="ECO:0007669"/>
    <property type="project" value="UniProtKB-EC"/>
</dbReference>
<evidence type="ECO:0000256" key="4">
    <source>
        <dbReference type="ARBA" id="ARBA00022679"/>
    </source>
</evidence>
<keyword evidence="10" id="KW-1133">Transmembrane helix</keyword>
<feature type="region of interest" description="Disordered" evidence="19">
    <location>
        <begin position="1032"/>
        <end position="1107"/>
    </location>
</feature>
<evidence type="ECO:0000259" key="20">
    <source>
        <dbReference type="PROSITE" id="PS50011"/>
    </source>
</evidence>
<keyword evidence="8 17" id="KW-0418">Kinase</keyword>
<dbReference type="SUPFAM" id="SSF52058">
    <property type="entry name" value="L domain-like"/>
    <property type="match status" value="2"/>
</dbReference>
<dbReference type="InterPro" id="IPR044912">
    <property type="entry name" value="Egfr_JX_dom"/>
</dbReference>
<dbReference type="FunFam" id="3.80.20.20:FF:000003">
    <property type="entry name" value="Receptor protein-tyrosine kinase"/>
    <property type="match status" value="1"/>
</dbReference>
<dbReference type="InterPro" id="IPR009030">
    <property type="entry name" value="Growth_fac_rcpt_cys_sf"/>
</dbReference>
<feature type="region of interest" description="Disordered" evidence="19">
    <location>
        <begin position="940"/>
        <end position="998"/>
    </location>
</feature>
<evidence type="ECO:0000256" key="14">
    <source>
        <dbReference type="ARBA" id="ARBA00023170"/>
    </source>
</evidence>
<dbReference type="InterPro" id="IPR050122">
    <property type="entry name" value="RTK"/>
</dbReference>
<evidence type="ECO:0000256" key="9">
    <source>
        <dbReference type="ARBA" id="ARBA00022840"/>
    </source>
</evidence>
<keyword evidence="4 17" id="KW-0808">Transferase</keyword>
<accession>A0A8B9TDR7</accession>
<evidence type="ECO:0000256" key="1">
    <source>
        <dbReference type="ARBA" id="ARBA00004479"/>
    </source>
</evidence>
<dbReference type="GO" id="GO:0038132">
    <property type="term" value="F:neuregulin binding"/>
    <property type="evidence" value="ECO:0007669"/>
    <property type="project" value="TreeGrafter"/>
</dbReference>
<evidence type="ECO:0000256" key="17">
    <source>
        <dbReference type="PIRNR" id="PIRNR000619"/>
    </source>
</evidence>
<dbReference type="InterPro" id="IPR036941">
    <property type="entry name" value="Rcpt_L-dom_sf"/>
</dbReference>
<dbReference type="GO" id="GO:0008284">
    <property type="term" value="P:positive regulation of cell population proliferation"/>
    <property type="evidence" value="ECO:0007669"/>
    <property type="project" value="TreeGrafter"/>
</dbReference>
<evidence type="ECO:0000313" key="21">
    <source>
        <dbReference type="Ensembl" id="ENSAPLP00020019220.1"/>
    </source>
</evidence>
<dbReference type="FunFam" id="1.10.510.10:FF:000233">
    <property type="entry name" value="receptor tyrosine-protein kinase erbB-3"/>
    <property type="match status" value="1"/>
</dbReference>
<comment type="catalytic activity">
    <reaction evidence="16">
        <text>L-tyrosyl-[protein] + ATP = O-phospho-L-tyrosyl-[protein] + ADP + H(+)</text>
        <dbReference type="Rhea" id="RHEA:10596"/>
        <dbReference type="Rhea" id="RHEA-COMP:10136"/>
        <dbReference type="Rhea" id="RHEA-COMP:20101"/>
        <dbReference type="ChEBI" id="CHEBI:15378"/>
        <dbReference type="ChEBI" id="CHEBI:30616"/>
        <dbReference type="ChEBI" id="CHEBI:46858"/>
        <dbReference type="ChEBI" id="CHEBI:61978"/>
        <dbReference type="ChEBI" id="CHEBI:456216"/>
        <dbReference type="EC" id="2.7.10.1"/>
    </reaction>
</comment>
<evidence type="ECO:0000313" key="22">
    <source>
        <dbReference type="Proteomes" id="UP000694400"/>
    </source>
</evidence>
<keyword evidence="15" id="KW-0325">Glycoprotein</keyword>
<dbReference type="PIRSF" id="PIRSF000619">
    <property type="entry name" value="TyrPK_EGF-R"/>
    <property type="match status" value="1"/>
</dbReference>
<protein>
    <recommendedName>
        <fullName evidence="2 17">Receptor protein-tyrosine kinase</fullName>
        <ecNumber evidence="2 17">2.7.10.1</ecNumber>
    </recommendedName>
</protein>
<name>A0A8B9TDR7_ANAPL</name>
<dbReference type="AlphaFoldDB" id="A0A8B9TDR7"/>
<evidence type="ECO:0000256" key="7">
    <source>
        <dbReference type="ARBA" id="ARBA00022741"/>
    </source>
</evidence>
<dbReference type="Proteomes" id="UP000694400">
    <property type="component" value="Chromosome 31"/>
</dbReference>
<reference evidence="21" key="2">
    <citation type="submission" date="2025-08" db="UniProtKB">
        <authorList>
            <consortium name="Ensembl"/>
        </authorList>
    </citation>
    <scope>IDENTIFICATION</scope>
</reference>
<reference evidence="21" key="3">
    <citation type="submission" date="2025-09" db="UniProtKB">
        <authorList>
            <consortium name="Ensembl"/>
        </authorList>
    </citation>
    <scope>IDENTIFICATION</scope>
</reference>
<dbReference type="InterPro" id="IPR006211">
    <property type="entry name" value="Furin-like_Cys-rich_dom"/>
</dbReference>
<dbReference type="GO" id="GO:0043235">
    <property type="term" value="C:receptor complex"/>
    <property type="evidence" value="ECO:0007669"/>
    <property type="project" value="TreeGrafter"/>
</dbReference>
<evidence type="ECO:0000256" key="15">
    <source>
        <dbReference type="ARBA" id="ARBA00023180"/>
    </source>
</evidence>
<keyword evidence="7 17" id="KW-0547">Nucleotide-binding</keyword>
<dbReference type="GO" id="GO:0005524">
    <property type="term" value="F:ATP binding"/>
    <property type="evidence" value="ECO:0007669"/>
    <property type="project" value="UniProtKB-UniRule"/>
</dbReference>
<keyword evidence="14 17" id="KW-0675">Receptor</keyword>
<dbReference type="InterPro" id="IPR016245">
    <property type="entry name" value="Tyr_kinase_EGF/ERB/XmrK_rcpt"/>
</dbReference>
<dbReference type="CDD" id="cd00064">
    <property type="entry name" value="FU"/>
    <property type="match status" value="2"/>
</dbReference>
<feature type="domain" description="Protein kinase" evidence="20">
    <location>
        <begin position="681"/>
        <end position="924"/>
    </location>
</feature>
<keyword evidence="6" id="KW-0732">Signal</keyword>
<organism evidence="21 22">
    <name type="scientific">Anas platyrhynchos</name>
    <name type="common">Mallard</name>
    <name type="synonym">Anas boschas</name>
    <dbReference type="NCBI Taxonomy" id="8839"/>
    <lineage>
        <taxon>Eukaryota</taxon>
        <taxon>Metazoa</taxon>
        <taxon>Chordata</taxon>
        <taxon>Craniata</taxon>
        <taxon>Vertebrata</taxon>
        <taxon>Euteleostomi</taxon>
        <taxon>Archelosauria</taxon>
        <taxon>Archosauria</taxon>
        <taxon>Dinosauria</taxon>
        <taxon>Saurischia</taxon>
        <taxon>Theropoda</taxon>
        <taxon>Coelurosauria</taxon>
        <taxon>Aves</taxon>
        <taxon>Neognathae</taxon>
        <taxon>Galloanserae</taxon>
        <taxon>Anseriformes</taxon>
        <taxon>Anatidae</taxon>
        <taxon>Anatinae</taxon>
        <taxon>Anas</taxon>
    </lineage>
</organism>
<dbReference type="Gene3D" id="3.30.200.20">
    <property type="entry name" value="Phosphorylase Kinase, domain 1"/>
    <property type="match status" value="1"/>
</dbReference>
<dbReference type="Pfam" id="PF14843">
    <property type="entry name" value="GF_recep_IV"/>
    <property type="match status" value="1"/>
</dbReference>
<feature type="region of interest" description="Disordered" evidence="19">
    <location>
        <begin position="623"/>
        <end position="647"/>
    </location>
</feature>
<dbReference type="GO" id="GO:0043066">
    <property type="term" value="P:negative regulation of apoptotic process"/>
    <property type="evidence" value="ECO:0007669"/>
    <property type="project" value="TreeGrafter"/>
</dbReference>